<evidence type="ECO:0000256" key="11">
    <source>
        <dbReference type="ARBA" id="ARBA00079049"/>
    </source>
</evidence>
<dbReference type="eggNOG" id="KOG2761">
    <property type="taxonomic scope" value="Eukaryota"/>
</dbReference>
<dbReference type="InParanoid" id="T1FZV5"/>
<dbReference type="GO" id="GO:0005829">
    <property type="term" value="C:cytosol"/>
    <property type="evidence" value="ECO:0007669"/>
    <property type="project" value="UniProtKB-ARBA"/>
</dbReference>
<evidence type="ECO:0000256" key="6">
    <source>
        <dbReference type="ARBA" id="ARBA00023055"/>
    </source>
</evidence>
<dbReference type="OMA" id="HTSKMVI"/>
<evidence type="ECO:0000256" key="1">
    <source>
        <dbReference type="ARBA" id="ARBA00004496"/>
    </source>
</evidence>
<evidence type="ECO:0000256" key="8">
    <source>
        <dbReference type="ARBA" id="ARBA00063535"/>
    </source>
</evidence>
<dbReference type="GO" id="GO:0008289">
    <property type="term" value="F:lipid binding"/>
    <property type="evidence" value="ECO:0007669"/>
    <property type="project" value="UniProtKB-KW"/>
</dbReference>
<organism evidence="14 15">
    <name type="scientific">Helobdella robusta</name>
    <name type="common">Californian leech</name>
    <dbReference type="NCBI Taxonomy" id="6412"/>
    <lineage>
        <taxon>Eukaryota</taxon>
        <taxon>Metazoa</taxon>
        <taxon>Spiralia</taxon>
        <taxon>Lophotrochozoa</taxon>
        <taxon>Annelida</taxon>
        <taxon>Clitellata</taxon>
        <taxon>Hirudinea</taxon>
        <taxon>Rhynchobdellida</taxon>
        <taxon>Glossiphoniidae</taxon>
        <taxon>Helobdella</taxon>
    </lineage>
</organism>
<evidence type="ECO:0000256" key="5">
    <source>
        <dbReference type="ARBA" id="ARBA00022990"/>
    </source>
</evidence>
<dbReference type="CTD" id="20214353"/>
<dbReference type="Proteomes" id="UP000015101">
    <property type="component" value="Unassembled WGS sequence"/>
</dbReference>
<dbReference type="HOGENOM" id="CLU_042209_1_1_1"/>
<dbReference type="GeneID" id="20214353"/>
<keyword evidence="15" id="KW-1185">Reference proteome</keyword>
<evidence type="ECO:0000256" key="3">
    <source>
        <dbReference type="ARBA" id="ARBA00022490"/>
    </source>
</evidence>
<keyword evidence="4" id="KW-0597">Phosphoprotein</keyword>
<evidence type="ECO:0000313" key="14">
    <source>
        <dbReference type="EnsemblMetazoa" id="HelroP69451"/>
    </source>
</evidence>
<reference evidence="15" key="1">
    <citation type="submission" date="2012-12" db="EMBL/GenBank/DDBJ databases">
        <authorList>
            <person name="Hellsten U."/>
            <person name="Grimwood J."/>
            <person name="Chapman J.A."/>
            <person name="Shapiro H."/>
            <person name="Aerts A."/>
            <person name="Otillar R.P."/>
            <person name="Terry A.Y."/>
            <person name="Boore J.L."/>
            <person name="Simakov O."/>
            <person name="Marletaz F."/>
            <person name="Cho S.-J."/>
            <person name="Edsinger-Gonzales E."/>
            <person name="Havlak P."/>
            <person name="Kuo D.-H."/>
            <person name="Larsson T."/>
            <person name="Lv J."/>
            <person name="Arendt D."/>
            <person name="Savage R."/>
            <person name="Osoegawa K."/>
            <person name="de Jong P."/>
            <person name="Lindberg D.R."/>
            <person name="Seaver E.C."/>
            <person name="Weisblat D.A."/>
            <person name="Putnam N.H."/>
            <person name="Grigoriev I.V."/>
            <person name="Rokhsar D.S."/>
        </authorList>
    </citation>
    <scope>NUCLEOTIDE SEQUENCE</scope>
</reference>
<evidence type="ECO:0000256" key="7">
    <source>
        <dbReference type="ARBA" id="ARBA00023121"/>
    </source>
</evidence>
<dbReference type="PANTHER" id="PTHR19308:SF8">
    <property type="entry name" value="STAR-RELATED LIPID TRANSFER PROTEIN 7, MITOCHONDRIAL"/>
    <property type="match status" value="1"/>
</dbReference>
<dbReference type="OrthoDB" id="1295045at2759"/>
<dbReference type="AlphaFoldDB" id="T1FZV5"/>
<keyword evidence="2" id="KW-0813">Transport</keyword>
<reference evidence="13 15" key="2">
    <citation type="journal article" date="2013" name="Nature">
        <title>Insights into bilaterian evolution from three spiralian genomes.</title>
        <authorList>
            <person name="Simakov O."/>
            <person name="Marletaz F."/>
            <person name="Cho S.J."/>
            <person name="Edsinger-Gonzales E."/>
            <person name="Havlak P."/>
            <person name="Hellsten U."/>
            <person name="Kuo D.H."/>
            <person name="Larsson T."/>
            <person name="Lv J."/>
            <person name="Arendt D."/>
            <person name="Savage R."/>
            <person name="Osoegawa K."/>
            <person name="de Jong P."/>
            <person name="Grimwood J."/>
            <person name="Chapman J.A."/>
            <person name="Shapiro H."/>
            <person name="Aerts A."/>
            <person name="Otillar R.P."/>
            <person name="Terry A.Y."/>
            <person name="Boore J.L."/>
            <person name="Grigoriev I.V."/>
            <person name="Lindberg D.R."/>
            <person name="Seaver E.C."/>
            <person name="Weisblat D.A."/>
            <person name="Putnam N.H."/>
            <person name="Rokhsar D.S."/>
        </authorList>
    </citation>
    <scope>NUCLEOTIDE SEQUENCE</scope>
</reference>
<dbReference type="InterPro" id="IPR051213">
    <property type="entry name" value="START_lipid_transfer"/>
</dbReference>
<proteinExistence type="predicted"/>
<sequence>QYKVNGSYKDVSARAFYNTQVDLEFRKQLDRHVISLNIIDKVDDSGSEIVHWITHFPYPLSNREYVYVRRHKVDDKNKLMVIVSRSTDGHPCVPDKTNHVRVTEHTSKMVIRPHTSFDENGFNYVVTYFDEPKYTKSGSVLYGQVRHSRLRGQVA</sequence>
<dbReference type="Gene3D" id="3.30.530.20">
    <property type="match status" value="1"/>
</dbReference>
<accession>T1FZV5</accession>
<keyword evidence="5" id="KW-0007">Acetylation</keyword>
<protein>
    <recommendedName>
        <fullName evidence="9">Phosphatidylcholine transfer protein</fullName>
    </recommendedName>
    <alternativeName>
        <fullName evidence="11">START domain-containing protein 2</fullName>
    </alternativeName>
    <alternativeName>
        <fullName evidence="10">StAR-related lipid transfer protein 2</fullName>
    </alternativeName>
</protein>
<evidence type="ECO:0000256" key="9">
    <source>
        <dbReference type="ARBA" id="ARBA00069061"/>
    </source>
</evidence>
<keyword evidence="3" id="KW-0963">Cytoplasm</keyword>
<evidence type="ECO:0000313" key="15">
    <source>
        <dbReference type="Proteomes" id="UP000015101"/>
    </source>
</evidence>
<evidence type="ECO:0000256" key="10">
    <source>
        <dbReference type="ARBA" id="ARBA00077188"/>
    </source>
</evidence>
<comment type="subcellular location">
    <subcellularLocation>
        <location evidence="1">Cytoplasm</location>
    </subcellularLocation>
</comment>
<dbReference type="EnsemblMetazoa" id="HelroT69451">
    <property type="protein sequence ID" value="HelroP69451"/>
    <property type="gene ID" value="HelroG69451"/>
</dbReference>
<dbReference type="PROSITE" id="PS50848">
    <property type="entry name" value="START"/>
    <property type="match status" value="1"/>
</dbReference>
<dbReference type="KEGG" id="hro:HELRODRAFT_69451"/>
<dbReference type="InterPro" id="IPR002913">
    <property type="entry name" value="START_lipid-bd_dom"/>
</dbReference>
<dbReference type="FunFam" id="3.30.530.20:FF:000017">
    <property type="entry name" value="Phosphatidylcholine transfer protein, putative"/>
    <property type="match status" value="1"/>
</dbReference>
<dbReference type="GO" id="GO:0006869">
    <property type="term" value="P:lipid transport"/>
    <property type="evidence" value="ECO:0007669"/>
    <property type="project" value="UniProtKB-KW"/>
</dbReference>
<reference evidence="14" key="3">
    <citation type="submission" date="2015-06" db="UniProtKB">
        <authorList>
            <consortium name="EnsemblMetazoa"/>
        </authorList>
    </citation>
    <scope>IDENTIFICATION</scope>
</reference>
<comment type="subunit">
    <text evidence="8">Interacts with ACOT13/THEM2.</text>
</comment>
<evidence type="ECO:0000259" key="12">
    <source>
        <dbReference type="PROSITE" id="PS50848"/>
    </source>
</evidence>
<dbReference type="EMBL" id="KB097639">
    <property type="protein sequence ID" value="ESN93010.1"/>
    <property type="molecule type" value="Genomic_DNA"/>
</dbReference>
<dbReference type="RefSeq" id="XP_009028830.1">
    <property type="nucleotide sequence ID" value="XM_009030582.1"/>
</dbReference>
<evidence type="ECO:0000256" key="4">
    <source>
        <dbReference type="ARBA" id="ARBA00022553"/>
    </source>
</evidence>
<dbReference type="SUPFAM" id="SSF55961">
    <property type="entry name" value="Bet v1-like"/>
    <property type="match status" value="1"/>
</dbReference>
<dbReference type="Pfam" id="PF01852">
    <property type="entry name" value="START"/>
    <property type="match status" value="1"/>
</dbReference>
<name>T1FZV5_HELRO</name>
<evidence type="ECO:0000313" key="13">
    <source>
        <dbReference type="EMBL" id="ESN93010.1"/>
    </source>
</evidence>
<feature type="domain" description="START" evidence="12">
    <location>
        <begin position="1"/>
        <end position="129"/>
    </location>
</feature>
<dbReference type="EMBL" id="AMQM01001963">
    <property type="status" value="NOT_ANNOTATED_CDS"/>
    <property type="molecule type" value="Genomic_DNA"/>
</dbReference>
<gene>
    <name evidence="14" type="primary">20214353</name>
    <name evidence="13" type="ORF">HELRODRAFT_69451</name>
</gene>
<dbReference type="InterPro" id="IPR023393">
    <property type="entry name" value="START-like_dom_sf"/>
</dbReference>
<dbReference type="PANTHER" id="PTHR19308">
    <property type="entry name" value="PHOSPHATIDYLCHOLINE TRANSFER PROTEIN"/>
    <property type="match status" value="1"/>
</dbReference>
<evidence type="ECO:0000256" key="2">
    <source>
        <dbReference type="ARBA" id="ARBA00022448"/>
    </source>
</evidence>
<keyword evidence="7" id="KW-0446">Lipid-binding</keyword>
<dbReference type="STRING" id="6412.T1FZV5"/>
<keyword evidence="6" id="KW-0445">Lipid transport</keyword>